<evidence type="ECO:0000313" key="2">
    <source>
        <dbReference type="Proteomes" id="UP000684084"/>
    </source>
</evidence>
<accession>A0A915YN05</accession>
<comment type="caution">
    <text evidence="1">The sequence shown here is derived from an EMBL/GenBank/DDBJ whole genome shotgun (WGS) entry which is preliminary data.</text>
</comment>
<organism evidence="1 2">
    <name type="scientific">Rhizophagus irregularis</name>
    <dbReference type="NCBI Taxonomy" id="588596"/>
    <lineage>
        <taxon>Eukaryota</taxon>
        <taxon>Fungi</taxon>
        <taxon>Fungi incertae sedis</taxon>
        <taxon>Mucoromycota</taxon>
        <taxon>Glomeromycotina</taxon>
        <taxon>Glomeromycetes</taxon>
        <taxon>Glomerales</taxon>
        <taxon>Glomeraceae</taxon>
        <taxon>Rhizophagus</taxon>
    </lineage>
</organism>
<dbReference type="OrthoDB" id="2963168at2759"/>
<name>A0A915YN05_9GLOM</name>
<gene>
    <name evidence="1" type="ORF">CHRIB12_LOCUS435</name>
</gene>
<dbReference type="PANTHER" id="PTHR14187:SF5">
    <property type="entry name" value="HEAT SHOCK 70 KDA PROTEIN 12A"/>
    <property type="match status" value="1"/>
</dbReference>
<proteinExistence type="predicted"/>
<protein>
    <recommendedName>
        <fullName evidence="3">Actin-like ATPase domain-containing protein</fullName>
    </recommendedName>
</protein>
<reference evidence="1" key="1">
    <citation type="submission" date="2020-05" db="EMBL/GenBank/DDBJ databases">
        <authorList>
            <person name="Rincon C."/>
            <person name="Sanders R I."/>
            <person name="Robbins C."/>
            <person name="Chaturvedi A."/>
        </authorList>
    </citation>
    <scope>NUCLEOTIDE SEQUENCE</scope>
    <source>
        <strain evidence="1">CHB12</strain>
    </source>
</reference>
<dbReference type="Proteomes" id="UP000684084">
    <property type="component" value="Unassembled WGS sequence"/>
</dbReference>
<sequence length="406" mass="46111">MIFNNRPEQTGVFKTNTVLAYDDNLQLVAWGYPALAQEPPKKKKLQTKPRKPVELFKLHLANVKDDDKPPLPPGLDPRKAITDYLHEMNKLVSETLNSRWPGIRYPQQVRFVLSVPSEWHHDAKAIMRECMFNAGYLENRQSENLEFTTEPEAAAVYCMKSLTEHHLSAGSSFMIVDCGGGTVDLTTRTLLPGMKLSEITERSGDLCASTERRCSAMFLVGGFSESQYLQQQIRRQFMNQVPIIAVPKHPIAAIERGALEYGLNMEIVQTRVLKFCYGVEVSAKWEKGDPPERRTPSGRIFKFHRLALRGVEVAVDQKFYYTAGPVVPNQTDMTFNIFITPDNNAKYCDEDGMKMLGKMKIDLPDPQRGKNRLVEFTLTFGTMEVKATAINKRTGQIYESSFILEF</sequence>
<evidence type="ECO:0000313" key="1">
    <source>
        <dbReference type="EMBL" id="CAB5295564.1"/>
    </source>
</evidence>
<dbReference type="EMBL" id="CAGKOT010000001">
    <property type="protein sequence ID" value="CAB5295564.1"/>
    <property type="molecule type" value="Genomic_DNA"/>
</dbReference>
<dbReference type="AlphaFoldDB" id="A0A915YN05"/>
<dbReference type="PANTHER" id="PTHR14187">
    <property type="entry name" value="ALPHA KINASE/ELONGATION FACTOR 2 KINASE"/>
    <property type="match status" value="1"/>
</dbReference>
<evidence type="ECO:0008006" key="3">
    <source>
        <dbReference type="Google" id="ProtNLM"/>
    </source>
</evidence>